<dbReference type="InterPro" id="IPR015422">
    <property type="entry name" value="PyrdxlP-dep_Trfase_small"/>
</dbReference>
<dbReference type="SUPFAM" id="SSF53383">
    <property type="entry name" value="PLP-dependent transferases"/>
    <property type="match status" value="1"/>
</dbReference>
<dbReference type="PANTHER" id="PTHR13693:SF77">
    <property type="entry name" value="8-AMINO-7-OXONONANOATE SYNTHASE"/>
    <property type="match status" value="1"/>
</dbReference>
<dbReference type="InterPro" id="IPR004839">
    <property type="entry name" value="Aminotransferase_I/II_large"/>
</dbReference>
<dbReference type="InterPro" id="IPR015424">
    <property type="entry name" value="PyrdxlP-dep_Trfase"/>
</dbReference>
<proteinExistence type="inferred from homology"/>
<name>A0A0F9A710_9ZZZZ</name>
<dbReference type="GO" id="GO:0016740">
    <property type="term" value="F:transferase activity"/>
    <property type="evidence" value="ECO:0007669"/>
    <property type="project" value="UniProtKB-KW"/>
</dbReference>
<feature type="non-terminal residue" evidence="6">
    <location>
        <position position="180"/>
    </location>
</feature>
<evidence type="ECO:0000256" key="1">
    <source>
        <dbReference type="ARBA" id="ARBA00001933"/>
    </source>
</evidence>
<protein>
    <recommendedName>
        <fullName evidence="5">Aminotransferase class I/classII large domain-containing protein</fullName>
    </recommendedName>
</protein>
<keyword evidence="4" id="KW-0663">Pyridoxal phosphate</keyword>
<dbReference type="PANTHER" id="PTHR13693">
    <property type="entry name" value="CLASS II AMINOTRANSFERASE/8-AMINO-7-OXONONANOATE SYNTHASE"/>
    <property type="match status" value="1"/>
</dbReference>
<sequence>MKPKLNFISEQLEKIKNEDLYRQLRLSKVDGPCITINKKKLLNLCSNDYLGIPSSNLVIKQMQSSSRLVSGNDLSFNLLEKKLAKHKSQKNALIFPTGYMANLGAITALIQKEDQILSDELNHASIIEACKLSGAKITVYKHNDVNDLKLKISKKHKKKFIITEGIFSMDGDFAMLNDIT</sequence>
<keyword evidence="3" id="KW-0808">Transferase</keyword>
<comment type="similarity">
    <text evidence="2">Belongs to the class-II pyridoxal-phosphate-dependent aminotransferase family. BioF subfamily.</text>
</comment>
<evidence type="ECO:0000313" key="6">
    <source>
        <dbReference type="EMBL" id="KKK67946.1"/>
    </source>
</evidence>
<dbReference type="InterPro" id="IPR015421">
    <property type="entry name" value="PyrdxlP-dep_Trfase_major"/>
</dbReference>
<accession>A0A0F9A710</accession>
<evidence type="ECO:0000256" key="4">
    <source>
        <dbReference type="ARBA" id="ARBA00022898"/>
    </source>
</evidence>
<comment type="caution">
    <text evidence="6">The sequence shown here is derived from an EMBL/GenBank/DDBJ whole genome shotgun (WGS) entry which is preliminary data.</text>
</comment>
<evidence type="ECO:0000256" key="2">
    <source>
        <dbReference type="ARBA" id="ARBA00010008"/>
    </source>
</evidence>
<comment type="cofactor">
    <cofactor evidence="1">
        <name>pyridoxal 5'-phosphate</name>
        <dbReference type="ChEBI" id="CHEBI:597326"/>
    </cofactor>
</comment>
<evidence type="ECO:0000256" key="3">
    <source>
        <dbReference type="ARBA" id="ARBA00022679"/>
    </source>
</evidence>
<dbReference type="AlphaFoldDB" id="A0A0F9A710"/>
<reference evidence="6" key="1">
    <citation type="journal article" date="2015" name="Nature">
        <title>Complex archaea that bridge the gap between prokaryotes and eukaryotes.</title>
        <authorList>
            <person name="Spang A."/>
            <person name="Saw J.H."/>
            <person name="Jorgensen S.L."/>
            <person name="Zaremba-Niedzwiedzka K."/>
            <person name="Martijn J."/>
            <person name="Lind A.E."/>
            <person name="van Eijk R."/>
            <person name="Schleper C."/>
            <person name="Guy L."/>
            <person name="Ettema T.J."/>
        </authorList>
    </citation>
    <scope>NUCLEOTIDE SEQUENCE</scope>
</reference>
<organism evidence="6">
    <name type="scientific">marine sediment metagenome</name>
    <dbReference type="NCBI Taxonomy" id="412755"/>
    <lineage>
        <taxon>unclassified sequences</taxon>
        <taxon>metagenomes</taxon>
        <taxon>ecological metagenomes</taxon>
    </lineage>
</organism>
<dbReference type="Gene3D" id="3.90.1150.10">
    <property type="entry name" value="Aspartate Aminotransferase, domain 1"/>
    <property type="match status" value="1"/>
</dbReference>
<dbReference type="Pfam" id="PF00155">
    <property type="entry name" value="Aminotran_1_2"/>
    <property type="match status" value="1"/>
</dbReference>
<dbReference type="Gene3D" id="3.40.640.10">
    <property type="entry name" value="Type I PLP-dependent aspartate aminotransferase-like (Major domain)"/>
    <property type="match status" value="1"/>
</dbReference>
<dbReference type="InterPro" id="IPR050087">
    <property type="entry name" value="AON_synthase_class-II"/>
</dbReference>
<feature type="domain" description="Aminotransferase class I/classII large" evidence="5">
    <location>
        <begin position="40"/>
        <end position="179"/>
    </location>
</feature>
<dbReference type="GO" id="GO:0030170">
    <property type="term" value="F:pyridoxal phosphate binding"/>
    <property type="evidence" value="ECO:0007669"/>
    <property type="project" value="InterPro"/>
</dbReference>
<dbReference type="EMBL" id="LAZR01059365">
    <property type="protein sequence ID" value="KKK67946.1"/>
    <property type="molecule type" value="Genomic_DNA"/>
</dbReference>
<evidence type="ECO:0000259" key="5">
    <source>
        <dbReference type="Pfam" id="PF00155"/>
    </source>
</evidence>
<gene>
    <name evidence="6" type="ORF">LCGC14_2948980</name>
</gene>